<dbReference type="GO" id="GO:0016788">
    <property type="term" value="F:hydrolase activity, acting on ester bonds"/>
    <property type="evidence" value="ECO:0007669"/>
    <property type="project" value="InterPro"/>
</dbReference>
<reference evidence="3" key="1">
    <citation type="journal article" date="2015" name="Proc. Natl. Acad. Sci. U.S.A.">
        <title>Networks of energetic and metabolic interactions define dynamics in microbial communities.</title>
        <authorList>
            <person name="Embree M."/>
            <person name="Liu J.K."/>
            <person name="Al-Bassam M.M."/>
            <person name="Zengler K."/>
        </authorList>
    </citation>
    <scope>NUCLEOTIDE SEQUENCE</scope>
</reference>
<dbReference type="InterPro" id="IPR032466">
    <property type="entry name" value="Metal_Hydrolase"/>
</dbReference>
<dbReference type="GO" id="GO:0004536">
    <property type="term" value="F:DNA nuclease activity"/>
    <property type="evidence" value="ECO:0007669"/>
    <property type="project" value="InterPro"/>
</dbReference>
<keyword evidence="1" id="KW-0479">Metal-binding</keyword>
<dbReference type="GO" id="GO:0046872">
    <property type="term" value="F:metal ion binding"/>
    <property type="evidence" value="ECO:0007669"/>
    <property type="project" value="UniProtKB-KW"/>
</dbReference>
<dbReference type="PIRSF" id="PIRSF005902">
    <property type="entry name" value="DNase_TatD"/>
    <property type="match status" value="1"/>
</dbReference>
<name>A0A0W8F6T6_9ZZZZ</name>
<dbReference type="SUPFAM" id="SSF51556">
    <property type="entry name" value="Metallo-dependent hydrolases"/>
    <property type="match status" value="1"/>
</dbReference>
<dbReference type="PROSITE" id="PS01091">
    <property type="entry name" value="TATD_3"/>
    <property type="match status" value="1"/>
</dbReference>
<dbReference type="AlphaFoldDB" id="A0A0W8F6T6"/>
<dbReference type="CDD" id="cd01310">
    <property type="entry name" value="TatD_DNAse"/>
    <property type="match status" value="1"/>
</dbReference>
<evidence type="ECO:0000256" key="2">
    <source>
        <dbReference type="ARBA" id="ARBA00022801"/>
    </source>
</evidence>
<dbReference type="InterPro" id="IPR015991">
    <property type="entry name" value="TatD/YcfH-like"/>
</dbReference>
<accession>A0A0W8F6T6</accession>
<dbReference type="InterPro" id="IPR001130">
    <property type="entry name" value="TatD-like"/>
</dbReference>
<sequence>MIGDVQRYMQGTTQGNMQGNVQMTLSGVIDSHCHLDFKHFNKDREAVMENARKAGVVRMINSGVDYSTNSKSLELAKNYDFISATLGLSPNSIDGKNDPEIKMILDQIESNASQAVGIGEAGLDYYHTKDAPSRERQAEIFKKVIAIAESLNLPLVIHSRDAEQPALDMVKHLDRVVFHCYSGTLPTMKEAQDRGYYISLATNVCRSGHHQILARNVSLDHLLVETDSPFLSPRKGRNEPANVLDSVRLIARIKGLEPQEVAAQTATNTKRIYNIR</sequence>
<organism evidence="3">
    <name type="scientific">hydrocarbon metagenome</name>
    <dbReference type="NCBI Taxonomy" id="938273"/>
    <lineage>
        <taxon>unclassified sequences</taxon>
        <taxon>metagenomes</taxon>
        <taxon>ecological metagenomes</taxon>
    </lineage>
</organism>
<proteinExistence type="predicted"/>
<evidence type="ECO:0000313" key="3">
    <source>
        <dbReference type="EMBL" id="KUG16600.1"/>
    </source>
</evidence>
<keyword evidence="2" id="KW-0378">Hydrolase</keyword>
<dbReference type="Pfam" id="PF01026">
    <property type="entry name" value="TatD_DNase"/>
    <property type="match status" value="1"/>
</dbReference>
<dbReference type="InterPro" id="IPR018228">
    <property type="entry name" value="DNase_TatD-rel_CS"/>
</dbReference>
<dbReference type="FunFam" id="3.20.20.140:FF:000005">
    <property type="entry name" value="TatD family hydrolase"/>
    <property type="match status" value="1"/>
</dbReference>
<dbReference type="PANTHER" id="PTHR46124:SF2">
    <property type="entry name" value="D-AMINOACYL-TRNA DEACYLASE"/>
    <property type="match status" value="1"/>
</dbReference>
<dbReference type="EMBL" id="LNQE01001487">
    <property type="protein sequence ID" value="KUG16600.1"/>
    <property type="molecule type" value="Genomic_DNA"/>
</dbReference>
<dbReference type="NCBIfam" id="TIGR00010">
    <property type="entry name" value="YchF/TatD family DNA exonuclease"/>
    <property type="match status" value="1"/>
</dbReference>
<dbReference type="PROSITE" id="PS01137">
    <property type="entry name" value="TATD_1"/>
    <property type="match status" value="1"/>
</dbReference>
<dbReference type="PANTHER" id="PTHR46124">
    <property type="entry name" value="D-AMINOACYL-TRNA DEACYLASE"/>
    <property type="match status" value="1"/>
</dbReference>
<comment type="caution">
    <text evidence="3">The sequence shown here is derived from an EMBL/GenBank/DDBJ whole genome shotgun (WGS) entry which is preliminary data.</text>
</comment>
<protein>
    <submittedName>
        <fullName evidence="3">Putative deoxyribonuclease ycfh</fullName>
    </submittedName>
</protein>
<gene>
    <name evidence="3" type="ORF">ASZ90_013689</name>
</gene>
<dbReference type="Gene3D" id="3.20.20.140">
    <property type="entry name" value="Metal-dependent hydrolases"/>
    <property type="match status" value="1"/>
</dbReference>
<evidence type="ECO:0000256" key="1">
    <source>
        <dbReference type="ARBA" id="ARBA00022723"/>
    </source>
</evidence>